<name>A0A6J1CI97_MOMCH</name>
<dbReference type="PROSITE" id="PS51471">
    <property type="entry name" value="FE2OG_OXY"/>
    <property type="match status" value="1"/>
</dbReference>
<dbReference type="AlphaFoldDB" id="A0A6J1CI97"/>
<dbReference type="InterPro" id="IPR044861">
    <property type="entry name" value="IPNS-like_FE2OG_OXY"/>
</dbReference>
<dbReference type="Pfam" id="PF03171">
    <property type="entry name" value="2OG-FeII_Oxy"/>
    <property type="match status" value="1"/>
</dbReference>
<protein>
    <submittedName>
        <fullName evidence="6">Gibberellin 20-oxidase-like protein</fullName>
    </submittedName>
</protein>
<keyword evidence="3" id="KW-0560">Oxidoreductase</keyword>
<evidence type="ECO:0000256" key="2">
    <source>
        <dbReference type="ARBA" id="ARBA00023004"/>
    </source>
</evidence>
<keyword evidence="1 3" id="KW-0479">Metal-binding</keyword>
<keyword evidence="5" id="KW-1185">Reference proteome</keyword>
<evidence type="ECO:0000313" key="6">
    <source>
        <dbReference type="RefSeq" id="XP_022140867.1"/>
    </source>
</evidence>
<dbReference type="GeneID" id="111011430"/>
<evidence type="ECO:0000259" key="4">
    <source>
        <dbReference type="PROSITE" id="PS51471"/>
    </source>
</evidence>
<dbReference type="GO" id="GO:0016491">
    <property type="term" value="F:oxidoreductase activity"/>
    <property type="evidence" value="ECO:0007669"/>
    <property type="project" value="UniProtKB-KW"/>
</dbReference>
<dbReference type="Proteomes" id="UP000504603">
    <property type="component" value="Unplaced"/>
</dbReference>
<dbReference type="Gene3D" id="2.60.120.330">
    <property type="entry name" value="B-lactam Antibiotic, Isopenicillin N Synthase, Chain"/>
    <property type="match status" value="1"/>
</dbReference>
<sequence length="321" mass="36753">MSESKSYTVELPVIDVYEDLSESALSSLSEACSEWGFFYIRNHGVSKEFYQKLISIADQLFCLPHETKNKVGFSCYIPRFIASPFYESFKFSGPDFSASAHHLTETLLGKHDAEFSNLLKEYGSKMTDISRRIVKLLLKILGDNFENKFYDSEFSNCDGYLRMNNYSPQDSNENVKIEEVEGLGKHTDISCVTILFQDHVGGLQMRSKEGEWMDIKPCEDALVVNIGDFMHAWSNEKLRSAEHRVVLRQNSVKRFSMVFIWSFEDDKEIYAPSEVVGEGNARLYKPFLTKEYRIFRATPRGARENYEKVGANVTDFAGIVG</sequence>
<dbReference type="InterPro" id="IPR026992">
    <property type="entry name" value="DIOX_N"/>
</dbReference>
<dbReference type="OrthoDB" id="288590at2759"/>
<dbReference type="PANTHER" id="PTHR47990">
    <property type="entry name" value="2-OXOGLUTARATE (2OG) AND FE(II)-DEPENDENT OXYGENASE SUPERFAMILY PROTEIN-RELATED"/>
    <property type="match status" value="1"/>
</dbReference>
<evidence type="ECO:0000256" key="1">
    <source>
        <dbReference type="ARBA" id="ARBA00022723"/>
    </source>
</evidence>
<evidence type="ECO:0000313" key="5">
    <source>
        <dbReference type="Proteomes" id="UP000504603"/>
    </source>
</evidence>
<dbReference type="InterPro" id="IPR050231">
    <property type="entry name" value="Iron_ascorbate_oxido_reductase"/>
</dbReference>
<evidence type="ECO:0000256" key="3">
    <source>
        <dbReference type="RuleBase" id="RU003682"/>
    </source>
</evidence>
<comment type="similarity">
    <text evidence="3">Belongs to the iron/ascorbate-dependent oxidoreductase family.</text>
</comment>
<gene>
    <name evidence="6" type="primary">LOC111011430</name>
</gene>
<accession>A0A6J1CI97</accession>
<reference evidence="6" key="1">
    <citation type="submission" date="2025-08" db="UniProtKB">
        <authorList>
            <consortium name="RefSeq"/>
        </authorList>
    </citation>
    <scope>IDENTIFICATION</scope>
    <source>
        <strain evidence="6">OHB3-1</strain>
    </source>
</reference>
<proteinExistence type="inferred from homology"/>
<dbReference type="KEGG" id="mcha:111011430"/>
<keyword evidence="2 3" id="KW-0408">Iron</keyword>
<dbReference type="InterPro" id="IPR005123">
    <property type="entry name" value="Oxoglu/Fe-dep_dioxygenase_dom"/>
</dbReference>
<dbReference type="InterPro" id="IPR027443">
    <property type="entry name" value="IPNS-like_sf"/>
</dbReference>
<organism evidence="5 6">
    <name type="scientific">Momordica charantia</name>
    <name type="common">Bitter gourd</name>
    <name type="synonym">Balsam pear</name>
    <dbReference type="NCBI Taxonomy" id="3673"/>
    <lineage>
        <taxon>Eukaryota</taxon>
        <taxon>Viridiplantae</taxon>
        <taxon>Streptophyta</taxon>
        <taxon>Embryophyta</taxon>
        <taxon>Tracheophyta</taxon>
        <taxon>Spermatophyta</taxon>
        <taxon>Magnoliopsida</taxon>
        <taxon>eudicotyledons</taxon>
        <taxon>Gunneridae</taxon>
        <taxon>Pentapetalae</taxon>
        <taxon>rosids</taxon>
        <taxon>fabids</taxon>
        <taxon>Cucurbitales</taxon>
        <taxon>Cucurbitaceae</taxon>
        <taxon>Momordiceae</taxon>
        <taxon>Momordica</taxon>
    </lineage>
</organism>
<dbReference type="GO" id="GO:0046872">
    <property type="term" value="F:metal ion binding"/>
    <property type="evidence" value="ECO:0007669"/>
    <property type="project" value="UniProtKB-KW"/>
</dbReference>
<dbReference type="RefSeq" id="XP_022140867.1">
    <property type="nucleotide sequence ID" value="XM_022285175.1"/>
</dbReference>
<dbReference type="Pfam" id="PF14226">
    <property type="entry name" value="DIOX_N"/>
    <property type="match status" value="1"/>
</dbReference>
<feature type="domain" description="Fe2OG dioxygenase" evidence="4">
    <location>
        <begin position="156"/>
        <end position="264"/>
    </location>
</feature>
<dbReference type="SUPFAM" id="SSF51197">
    <property type="entry name" value="Clavaminate synthase-like"/>
    <property type="match status" value="1"/>
</dbReference>